<dbReference type="GO" id="GO:0003700">
    <property type="term" value="F:DNA-binding transcription factor activity"/>
    <property type="evidence" value="ECO:0007669"/>
    <property type="project" value="InterPro"/>
</dbReference>
<dbReference type="PROSITE" id="PS01124">
    <property type="entry name" value="HTH_ARAC_FAMILY_2"/>
    <property type="match status" value="1"/>
</dbReference>
<keyword evidence="2" id="KW-0238">DNA-binding</keyword>
<accession>A0A172UVM7</accession>
<dbReference type="InterPro" id="IPR009057">
    <property type="entry name" value="Homeodomain-like_sf"/>
</dbReference>
<dbReference type="Pfam" id="PF12833">
    <property type="entry name" value="HTH_18"/>
    <property type="match status" value="1"/>
</dbReference>
<dbReference type="EMBL" id="CP015596">
    <property type="protein sequence ID" value="ANE83075.1"/>
    <property type="molecule type" value="Genomic_DNA"/>
</dbReference>
<reference evidence="5 6" key="1">
    <citation type="submission" date="2016-05" db="EMBL/GenBank/DDBJ databases">
        <title>Complete genome sequence of a phthalic acid esters degrading Mycobacterium sp. YC-RL4.</title>
        <authorList>
            <person name="Ren L."/>
            <person name="Fan S."/>
            <person name="Ruth N."/>
            <person name="Jia Y."/>
            <person name="Wang J."/>
            <person name="Qiao C."/>
        </authorList>
    </citation>
    <scope>NUCLEOTIDE SEQUENCE [LARGE SCALE GENOMIC DNA]</scope>
    <source>
        <strain evidence="5 6">YC-RL4</strain>
    </source>
</reference>
<dbReference type="KEGG" id="madi:A7U43_19230"/>
<dbReference type="GO" id="GO:0005829">
    <property type="term" value="C:cytosol"/>
    <property type="evidence" value="ECO:0007669"/>
    <property type="project" value="TreeGrafter"/>
</dbReference>
<dbReference type="STRING" id="1682113.A7U43_19230"/>
<keyword evidence="6" id="KW-1185">Reference proteome</keyword>
<dbReference type="PANTHER" id="PTHR47894:SF1">
    <property type="entry name" value="HTH-TYPE TRANSCRIPTIONAL REGULATOR VQSM"/>
    <property type="match status" value="1"/>
</dbReference>
<sequence>MPEWDTARPISTCRRLLEAARTQGVTPDVCLDGTGLSMADIHGGVGEVHAAQELALVRNILAVVADPHALARAAGSRYTVADMGVLGYAILASPTMGQAVDTACRYAVLSSTSLRLTRRDEAGGAAIYFANDHLPVDVRPFVLERDMYALINMAPLLVGQLAADAVVRVELPGIQVPLQRLRRLRIEMVIDSAAARTMMYIPRALLGRPMPAADAVTAAECIRQCDELMAARRWRRGLAGPVRERLCREPGNLPSMAVLAAELCVSERTLHRRLADENTSYRTLVDEVRAKLASTLLSSDVAVHEAAEHLGYTEVAAFTRAFSRWTGETPSAFRRRARGDRHR</sequence>
<dbReference type="SUPFAM" id="SSF46689">
    <property type="entry name" value="Homeodomain-like"/>
    <property type="match status" value="1"/>
</dbReference>
<protein>
    <recommendedName>
        <fullName evidence="4">HTH araC/xylS-type domain-containing protein</fullName>
    </recommendedName>
</protein>
<dbReference type="Pfam" id="PF12625">
    <property type="entry name" value="Arabinose_bd"/>
    <property type="match status" value="1"/>
</dbReference>
<evidence type="ECO:0000256" key="2">
    <source>
        <dbReference type="ARBA" id="ARBA00023125"/>
    </source>
</evidence>
<evidence type="ECO:0000256" key="3">
    <source>
        <dbReference type="ARBA" id="ARBA00023163"/>
    </source>
</evidence>
<dbReference type="InterPro" id="IPR018062">
    <property type="entry name" value="HTH_AraC-typ_CS"/>
</dbReference>
<dbReference type="AlphaFoldDB" id="A0A172UVM7"/>
<dbReference type="PANTHER" id="PTHR47894">
    <property type="entry name" value="HTH-TYPE TRANSCRIPTIONAL REGULATOR GADX"/>
    <property type="match status" value="1"/>
</dbReference>
<feature type="domain" description="HTH araC/xylS-type" evidence="4">
    <location>
        <begin position="236"/>
        <end position="336"/>
    </location>
</feature>
<dbReference type="RefSeq" id="WP_068003180.1">
    <property type="nucleotide sequence ID" value="NZ_JBFUXV010000014.1"/>
</dbReference>
<dbReference type="Proteomes" id="UP000077143">
    <property type="component" value="Chromosome"/>
</dbReference>
<evidence type="ECO:0000259" key="4">
    <source>
        <dbReference type="PROSITE" id="PS01124"/>
    </source>
</evidence>
<dbReference type="InterPro" id="IPR018060">
    <property type="entry name" value="HTH_AraC"/>
</dbReference>
<evidence type="ECO:0000313" key="5">
    <source>
        <dbReference type="EMBL" id="ANE83075.1"/>
    </source>
</evidence>
<gene>
    <name evidence="5" type="ORF">A7U43_19230</name>
</gene>
<dbReference type="PROSITE" id="PS00041">
    <property type="entry name" value="HTH_ARAC_FAMILY_1"/>
    <property type="match status" value="1"/>
</dbReference>
<proteinExistence type="predicted"/>
<evidence type="ECO:0000256" key="1">
    <source>
        <dbReference type="ARBA" id="ARBA00023015"/>
    </source>
</evidence>
<keyword evidence="3" id="KW-0804">Transcription</keyword>
<dbReference type="InterPro" id="IPR032687">
    <property type="entry name" value="AraC-type_N"/>
</dbReference>
<name>A0A172UVM7_9MYCO</name>
<evidence type="ECO:0000313" key="6">
    <source>
        <dbReference type="Proteomes" id="UP000077143"/>
    </source>
</evidence>
<keyword evidence="1" id="KW-0805">Transcription regulation</keyword>
<organism evidence="5 6">
    <name type="scientific">Mycobacterium adipatum</name>
    <dbReference type="NCBI Taxonomy" id="1682113"/>
    <lineage>
        <taxon>Bacteria</taxon>
        <taxon>Bacillati</taxon>
        <taxon>Actinomycetota</taxon>
        <taxon>Actinomycetes</taxon>
        <taxon>Mycobacteriales</taxon>
        <taxon>Mycobacteriaceae</taxon>
        <taxon>Mycobacterium</taxon>
    </lineage>
</organism>
<dbReference type="Gene3D" id="1.10.10.60">
    <property type="entry name" value="Homeodomain-like"/>
    <property type="match status" value="1"/>
</dbReference>
<dbReference type="SMART" id="SM00342">
    <property type="entry name" value="HTH_ARAC"/>
    <property type="match status" value="1"/>
</dbReference>
<dbReference type="GO" id="GO:0000976">
    <property type="term" value="F:transcription cis-regulatory region binding"/>
    <property type="evidence" value="ECO:0007669"/>
    <property type="project" value="TreeGrafter"/>
</dbReference>